<reference evidence="1 2" key="1">
    <citation type="submission" date="2020-05" db="EMBL/GenBank/DDBJ databases">
        <title>Epidemiological investigations into extended-spectrum beta-lactam resistant Escherichia coli ST457 carried by Australian Silver gulls identified clonal lineages that cause ExPEC disease.</title>
        <authorList>
            <person name="Nesporova K."/>
            <person name="Wyrsch E.R."/>
            <person name="Valcek A."/>
            <person name="Bitar I."/>
            <person name="Chaw K."/>
            <person name="Harris P."/>
            <person name="Hrabak J."/>
            <person name="Djordjevic S.P."/>
            <person name="Dolejska M."/>
        </authorList>
    </citation>
    <scope>NUCLEOTIDE SEQUENCE [LARGE SCALE GENOMIC DNA]</scope>
    <source>
        <strain evidence="1 2">CE1966</strain>
    </source>
</reference>
<dbReference type="AlphaFoldDB" id="A0A8T3LH60"/>
<comment type="caution">
    <text evidence="1">The sequence shown here is derived from an EMBL/GenBank/DDBJ whole genome shotgun (WGS) entry which is preliminary data.</text>
</comment>
<name>A0A8T3LH60_ECOLX</name>
<gene>
    <name evidence="1" type="ORF">HLX92_28480</name>
</gene>
<evidence type="ECO:0000313" key="1">
    <source>
        <dbReference type="EMBL" id="MBA1890049.1"/>
    </source>
</evidence>
<evidence type="ECO:0000313" key="2">
    <source>
        <dbReference type="Proteomes" id="UP000523197"/>
    </source>
</evidence>
<protein>
    <submittedName>
        <fullName evidence="1">Uncharacterized protein</fullName>
    </submittedName>
</protein>
<feature type="non-terminal residue" evidence="1">
    <location>
        <position position="1"/>
    </location>
</feature>
<accession>A0A8T3LH60</accession>
<organism evidence="1 2">
    <name type="scientific">Escherichia coli</name>
    <dbReference type="NCBI Taxonomy" id="562"/>
    <lineage>
        <taxon>Bacteria</taxon>
        <taxon>Pseudomonadati</taxon>
        <taxon>Pseudomonadota</taxon>
        <taxon>Gammaproteobacteria</taxon>
        <taxon>Enterobacterales</taxon>
        <taxon>Enterobacteriaceae</taxon>
        <taxon>Escherichia</taxon>
    </lineage>
</organism>
<proteinExistence type="predicted"/>
<dbReference type="EMBL" id="JABFNF010000716">
    <property type="protein sequence ID" value="MBA1890049.1"/>
    <property type="molecule type" value="Genomic_DNA"/>
</dbReference>
<sequence length="64" mass="7457">FVEDGELIIERVAEPAGLFLAYDDDPVFGFDLRPYREQGLPLPEEYRIGYRRNEGAWPMGEPRK</sequence>
<dbReference type="Proteomes" id="UP000523197">
    <property type="component" value="Unassembled WGS sequence"/>
</dbReference>
<dbReference type="RefSeq" id="WP_181204420.1">
    <property type="nucleotide sequence ID" value="NZ_JABFNF010000716.1"/>
</dbReference>